<sequence>MRILITGGAGFIGSHIAELFQGRAEVRVLDNLRSGYIRNLSELKVEFIRGDVRDRVTVARAVEGVDYVFHLAAMISVPESMNKPIECVDINVNGTLTVLEEAAKAGVKKLCFSSSAAIYGDNPEMPKHEGMLPEPKSPYAITKLDGEYYCNMFRAEGRLNTVSLRYFNVFGPRQDPGSAYAAAVPIFAHRAIHGEKMIIYGDGEQSRDFVCVRDVARANAFMAQNDLGGVYNVACGHSLSINELVNKIRFLTDSQSEVEHQPERPGDIRHSLAAVEKLAATGFKPQCGFSGALAETINFYK</sequence>
<proteinExistence type="predicted"/>
<gene>
    <name evidence="2" type="primary">wbgU_24</name>
    <name evidence="2" type="ORF">SDC9_99431</name>
</gene>
<keyword evidence="2" id="KW-0413">Isomerase</keyword>
<dbReference type="Pfam" id="PF01370">
    <property type="entry name" value="Epimerase"/>
    <property type="match status" value="1"/>
</dbReference>
<reference evidence="2" key="1">
    <citation type="submission" date="2019-08" db="EMBL/GenBank/DDBJ databases">
        <authorList>
            <person name="Kucharzyk K."/>
            <person name="Murdoch R.W."/>
            <person name="Higgins S."/>
            <person name="Loffler F."/>
        </authorList>
    </citation>
    <scope>NUCLEOTIDE SEQUENCE</scope>
</reference>
<name>A0A645AK50_9ZZZZ</name>
<dbReference type="AlphaFoldDB" id="A0A645AK50"/>
<comment type="caution">
    <text evidence="2">The sequence shown here is derived from an EMBL/GenBank/DDBJ whole genome shotgun (WGS) entry which is preliminary data.</text>
</comment>
<organism evidence="2">
    <name type="scientific">bioreactor metagenome</name>
    <dbReference type="NCBI Taxonomy" id="1076179"/>
    <lineage>
        <taxon>unclassified sequences</taxon>
        <taxon>metagenomes</taxon>
        <taxon>ecological metagenomes</taxon>
    </lineage>
</organism>
<dbReference type="InterPro" id="IPR001509">
    <property type="entry name" value="Epimerase_deHydtase"/>
</dbReference>
<dbReference type="EC" id="5.1.3.7" evidence="2"/>
<dbReference type="PANTHER" id="PTHR43245:SF13">
    <property type="entry name" value="UDP-D-APIOSE_UDP-D-XYLOSE SYNTHASE 2"/>
    <property type="match status" value="1"/>
</dbReference>
<dbReference type="PANTHER" id="PTHR43245">
    <property type="entry name" value="BIFUNCTIONAL POLYMYXIN RESISTANCE PROTEIN ARNA"/>
    <property type="match status" value="1"/>
</dbReference>
<dbReference type="SUPFAM" id="SSF51735">
    <property type="entry name" value="NAD(P)-binding Rossmann-fold domains"/>
    <property type="match status" value="1"/>
</dbReference>
<dbReference type="GO" id="GO:0003974">
    <property type="term" value="F:UDP-N-acetylglucosamine 4-epimerase activity"/>
    <property type="evidence" value="ECO:0007669"/>
    <property type="project" value="UniProtKB-EC"/>
</dbReference>
<dbReference type="EMBL" id="VSSQ01013972">
    <property type="protein sequence ID" value="MPM52671.1"/>
    <property type="molecule type" value="Genomic_DNA"/>
</dbReference>
<dbReference type="InterPro" id="IPR036291">
    <property type="entry name" value="NAD(P)-bd_dom_sf"/>
</dbReference>
<accession>A0A645AK50</accession>
<dbReference type="Gene3D" id="3.40.50.720">
    <property type="entry name" value="NAD(P)-binding Rossmann-like Domain"/>
    <property type="match status" value="1"/>
</dbReference>
<evidence type="ECO:0000259" key="1">
    <source>
        <dbReference type="Pfam" id="PF01370"/>
    </source>
</evidence>
<dbReference type="InterPro" id="IPR050177">
    <property type="entry name" value="Lipid_A_modif_metabolic_enz"/>
</dbReference>
<feature type="domain" description="NAD-dependent epimerase/dehydratase" evidence="1">
    <location>
        <begin position="3"/>
        <end position="234"/>
    </location>
</feature>
<protein>
    <submittedName>
        <fullName evidence="2">UDP-N-acetylglucosamine 4-epimerase</fullName>
        <ecNumber evidence="2">5.1.3.7</ecNumber>
    </submittedName>
</protein>
<evidence type="ECO:0000313" key="2">
    <source>
        <dbReference type="EMBL" id="MPM52671.1"/>
    </source>
</evidence>
<dbReference type="Gene3D" id="3.90.25.10">
    <property type="entry name" value="UDP-galactose 4-epimerase, domain 1"/>
    <property type="match status" value="1"/>
</dbReference>